<organism evidence="9 10">
    <name type="scientific">Hapsidospora chrysogenum (strain ATCC 11550 / CBS 779.69 / DSM 880 / IAM 14645 / JCM 23072 / IMI 49137)</name>
    <name type="common">Acremonium chrysogenum</name>
    <dbReference type="NCBI Taxonomy" id="857340"/>
    <lineage>
        <taxon>Eukaryota</taxon>
        <taxon>Fungi</taxon>
        <taxon>Dikarya</taxon>
        <taxon>Ascomycota</taxon>
        <taxon>Pezizomycotina</taxon>
        <taxon>Sordariomycetes</taxon>
        <taxon>Hypocreomycetidae</taxon>
        <taxon>Hypocreales</taxon>
        <taxon>Bionectriaceae</taxon>
        <taxon>Hapsidospora</taxon>
    </lineage>
</organism>
<feature type="coiled-coil region" evidence="6">
    <location>
        <begin position="113"/>
        <end position="140"/>
    </location>
</feature>
<dbReference type="PANTHER" id="PTHR10015">
    <property type="entry name" value="HEAT SHOCK TRANSCRIPTION FACTOR"/>
    <property type="match status" value="1"/>
</dbReference>
<feature type="compositionally biased region" description="Basic and acidic residues" evidence="7">
    <location>
        <begin position="253"/>
        <end position="262"/>
    </location>
</feature>
<evidence type="ECO:0000259" key="8">
    <source>
        <dbReference type="SMART" id="SM00415"/>
    </source>
</evidence>
<feature type="compositionally biased region" description="Basic residues" evidence="7">
    <location>
        <begin position="1"/>
        <end position="10"/>
    </location>
</feature>
<feature type="compositionally biased region" description="Acidic residues" evidence="7">
    <location>
        <begin position="263"/>
        <end position="272"/>
    </location>
</feature>
<protein>
    <submittedName>
        <fullName evidence="9">Heat shock factor protein-like protein</fullName>
    </submittedName>
</protein>
<comment type="caution">
    <text evidence="9">The sequence shown here is derived from an EMBL/GenBank/DDBJ whole genome shotgun (WGS) entry which is preliminary data.</text>
</comment>
<reference evidence="10" key="1">
    <citation type="journal article" date="2014" name="Genome Announc.">
        <title>Genome sequence and annotation of Acremonium chrysogenum, producer of the beta-lactam antibiotic cephalosporin C.</title>
        <authorList>
            <person name="Terfehr D."/>
            <person name="Dahlmann T.A."/>
            <person name="Specht T."/>
            <person name="Zadra I."/>
            <person name="Kuernsteiner H."/>
            <person name="Kueck U."/>
        </authorList>
    </citation>
    <scope>NUCLEOTIDE SEQUENCE [LARGE SCALE GENOMIC DNA]</scope>
    <source>
        <strain evidence="10">ATCC 11550 / CBS 779.69 / DSM 880 / IAM 14645 / JCM 23072 / IMI 49137</strain>
    </source>
</reference>
<feature type="region of interest" description="Disordered" evidence="7">
    <location>
        <begin position="1"/>
        <end position="27"/>
    </location>
</feature>
<feature type="compositionally biased region" description="Polar residues" evidence="7">
    <location>
        <begin position="537"/>
        <end position="551"/>
    </location>
</feature>
<dbReference type="EMBL" id="JPKY01000016">
    <property type="protein sequence ID" value="KFH46783.1"/>
    <property type="molecule type" value="Genomic_DNA"/>
</dbReference>
<evidence type="ECO:0000256" key="2">
    <source>
        <dbReference type="ARBA" id="ARBA00006403"/>
    </source>
</evidence>
<evidence type="ECO:0000256" key="3">
    <source>
        <dbReference type="ARBA" id="ARBA00023125"/>
    </source>
</evidence>
<feature type="compositionally biased region" description="Low complexity" evidence="7">
    <location>
        <begin position="433"/>
        <end position="448"/>
    </location>
</feature>
<accession>A0A086TBQ1</accession>
<evidence type="ECO:0000256" key="5">
    <source>
        <dbReference type="RuleBase" id="RU004020"/>
    </source>
</evidence>
<feature type="compositionally biased region" description="Polar residues" evidence="7">
    <location>
        <begin position="704"/>
        <end position="713"/>
    </location>
</feature>
<dbReference type="SUPFAM" id="SSF46785">
    <property type="entry name" value="Winged helix' DNA-binding domain"/>
    <property type="match status" value="1"/>
</dbReference>
<comment type="similarity">
    <text evidence="2 5">Belongs to the HSF family.</text>
</comment>
<dbReference type="InterPro" id="IPR036390">
    <property type="entry name" value="WH_DNA-bd_sf"/>
</dbReference>
<evidence type="ECO:0000313" key="9">
    <source>
        <dbReference type="EMBL" id="KFH46783.1"/>
    </source>
</evidence>
<keyword evidence="9" id="KW-0346">Stress response</keyword>
<name>A0A086TBQ1_HAPC1</name>
<dbReference type="InterPro" id="IPR036388">
    <property type="entry name" value="WH-like_DNA-bd_sf"/>
</dbReference>
<evidence type="ECO:0000256" key="7">
    <source>
        <dbReference type="SAM" id="MobiDB-lite"/>
    </source>
</evidence>
<dbReference type="Gene3D" id="1.10.10.10">
    <property type="entry name" value="Winged helix-like DNA-binding domain superfamily/Winged helix DNA-binding domain"/>
    <property type="match status" value="1"/>
</dbReference>
<dbReference type="SMART" id="SM00415">
    <property type="entry name" value="HSF"/>
    <property type="match status" value="1"/>
</dbReference>
<feature type="compositionally biased region" description="Polar residues" evidence="7">
    <location>
        <begin position="275"/>
        <end position="286"/>
    </location>
</feature>
<feature type="compositionally biased region" description="Low complexity" evidence="7">
    <location>
        <begin position="560"/>
        <end position="570"/>
    </location>
</feature>
<dbReference type="Proteomes" id="UP000029964">
    <property type="component" value="Unassembled WGS sequence"/>
</dbReference>
<dbReference type="STRING" id="857340.A0A086TBQ1"/>
<feature type="domain" description="HSF-type DNA-binding" evidence="8">
    <location>
        <begin position="140"/>
        <end position="247"/>
    </location>
</feature>
<evidence type="ECO:0000256" key="1">
    <source>
        <dbReference type="ARBA" id="ARBA00004123"/>
    </source>
</evidence>
<dbReference type="PANTHER" id="PTHR10015:SF427">
    <property type="entry name" value="HEAT SHOCK FACTOR PROTEIN"/>
    <property type="match status" value="1"/>
</dbReference>
<dbReference type="InterPro" id="IPR000232">
    <property type="entry name" value="HSF_DNA-bd"/>
</dbReference>
<evidence type="ECO:0000313" key="10">
    <source>
        <dbReference type="Proteomes" id="UP000029964"/>
    </source>
</evidence>
<feature type="region of interest" description="Disordered" evidence="7">
    <location>
        <begin position="214"/>
        <end position="233"/>
    </location>
</feature>
<dbReference type="OrthoDB" id="60033at2759"/>
<dbReference type="GO" id="GO:0043565">
    <property type="term" value="F:sequence-specific DNA binding"/>
    <property type="evidence" value="ECO:0007669"/>
    <property type="project" value="InterPro"/>
</dbReference>
<keyword evidence="3" id="KW-0238">DNA-binding</keyword>
<comment type="subcellular location">
    <subcellularLocation>
        <location evidence="1">Nucleus</location>
    </subcellularLocation>
</comment>
<feature type="region of interest" description="Disordered" evidence="7">
    <location>
        <begin position="701"/>
        <end position="739"/>
    </location>
</feature>
<keyword evidence="6" id="KW-0175">Coiled coil</keyword>
<dbReference type="GO" id="GO:0005634">
    <property type="term" value="C:nucleus"/>
    <property type="evidence" value="ECO:0007669"/>
    <property type="project" value="UniProtKB-SubCell"/>
</dbReference>
<keyword evidence="4" id="KW-0539">Nucleus</keyword>
<feature type="region of interest" description="Disordered" evidence="7">
    <location>
        <begin position="537"/>
        <end position="610"/>
    </location>
</feature>
<dbReference type="FunFam" id="1.10.10.10:FF:000173">
    <property type="entry name" value="Heat shock transcription factor Hsf1"/>
    <property type="match status" value="1"/>
</dbReference>
<gene>
    <name evidence="9" type="ORF">ACRE_024160</name>
</gene>
<feature type="region of interest" description="Disordered" evidence="7">
    <location>
        <begin position="244"/>
        <end position="300"/>
    </location>
</feature>
<dbReference type="PRINTS" id="PR00056">
    <property type="entry name" value="HSFDOMAIN"/>
</dbReference>
<dbReference type="GO" id="GO:0003700">
    <property type="term" value="F:DNA-binding transcription factor activity"/>
    <property type="evidence" value="ECO:0007669"/>
    <property type="project" value="InterPro"/>
</dbReference>
<evidence type="ECO:0000256" key="4">
    <source>
        <dbReference type="ARBA" id="ARBA00023242"/>
    </source>
</evidence>
<sequence>MSTPNPRKRATPGAVPIVPMQQQPYPTPSLTADQIVRWSGVDNAGGYTDASAASGDQYELVQNQPQYPQNIPTPANSLTRRPTNRGVVSNFDPSWYIGMGNDGALVPHNHAGKTSDDENLEELEERAQKAKREAQAKRKHIPPFVQKLSSFLEEGKNEELIRWSEKGDSFIVLDEEEFAKTLIPELFKHNNYASFVRQLNMYGFHKRVGLSDNSMRASERKNKSPSEYSNPYFRRGHPNLLWLINKPKSGSSKGKDQRKSTEEAEDNADAGQDDASGQRQGASSARKSLPPAGDNPIPGKDLALIRDELKQVREHQKLISRTIAQLQQNNRELYNQALMFQTQHDRHQNSINAILHFLANLFRKSLEEQGNSQPNIGDILSSMLANQGQQPAQQGNVVDLGDFFHNNDGAAQQLPGTPHRKARGLLPPIPVQAAGSSRSSRTARSSSTVPSQYYPGGNQNRETGQVTELIDGSNADTPPNLRQELENNPQEQMMRIIHDHNASTSPGVDIPNAADFVANAPNNLNQDQRNQLANFMSRQSSTTPTARRQSSAPPNPPPTANNHAAQPTAAVSPSVGIAPDNSTAPSLSPIMRSPAMPPLSVDQISSNQSELERLQELQQQQDARIQELNDMLGPLSPSGRIPELDGVGGETYFDPQNVDLDQYFDSNAFINDGGAFDATGGDFNLDGTSTNAFDTGQVDGFENKVTTGNTPSEAGTEEIFRDDLENDGNASHNKRRRLG</sequence>
<dbReference type="HOGENOM" id="CLU_013966_1_0_1"/>
<proteinExistence type="inferred from homology"/>
<dbReference type="Pfam" id="PF00447">
    <property type="entry name" value="HSF_DNA-bind"/>
    <property type="match status" value="1"/>
</dbReference>
<feature type="region of interest" description="Disordered" evidence="7">
    <location>
        <begin position="408"/>
        <end position="462"/>
    </location>
</feature>
<evidence type="ECO:0000256" key="6">
    <source>
        <dbReference type="SAM" id="Coils"/>
    </source>
</evidence>
<keyword evidence="10" id="KW-1185">Reference proteome</keyword>
<dbReference type="AlphaFoldDB" id="A0A086TBQ1"/>